<feature type="transmembrane region" description="Helical" evidence="1">
    <location>
        <begin position="116"/>
        <end position="142"/>
    </location>
</feature>
<keyword evidence="1" id="KW-0812">Transmembrane</keyword>
<gene>
    <name evidence="2" type="ORF">IAG43_14670</name>
</gene>
<evidence type="ECO:0000256" key="1">
    <source>
        <dbReference type="SAM" id="Phobius"/>
    </source>
</evidence>
<keyword evidence="1" id="KW-1133">Transmembrane helix</keyword>
<evidence type="ECO:0000313" key="2">
    <source>
        <dbReference type="EMBL" id="QNP64048.1"/>
    </source>
</evidence>
<feature type="transmembrane region" description="Helical" evidence="1">
    <location>
        <begin position="188"/>
        <end position="207"/>
    </location>
</feature>
<feature type="transmembrane region" description="Helical" evidence="1">
    <location>
        <begin position="34"/>
        <end position="55"/>
    </location>
</feature>
<proteinExistence type="predicted"/>
<dbReference type="EMBL" id="CP060825">
    <property type="protein sequence ID" value="QNP64048.1"/>
    <property type="molecule type" value="Genomic_DNA"/>
</dbReference>
<dbReference type="KEGG" id="sgj:IAG43_14670"/>
<feature type="transmembrane region" description="Helical" evidence="1">
    <location>
        <begin position="67"/>
        <end position="90"/>
    </location>
</feature>
<feature type="transmembrane region" description="Helical" evidence="1">
    <location>
        <begin position="162"/>
        <end position="181"/>
    </location>
</feature>
<evidence type="ECO:0000313" key="3">
    <source>
        <dbReference type="Proteomes" id="UP000516230"/>
    </source>
</evidence>
<reference evidence="2 3" key="1">
    <citation type="submission" date="2020-08" db="EMBL/GenBank/DDBJ databases">
        <title>A novel species.</title>
        <authorList>
            <person name="Gao J."/>
        </authorList>
    </citation>
    <scope>NUCLEOTIDE SEQUENCE [LARGE SCALE GENOMIC DNA]</scope>
    <source>
        <strain evidence="2 3">CRPJ-33</strain>
    </source>
</reference>
<feature type="transmembrane region" description="Helical" evidence="1">
    <location>
        <begin position="240"/>
        <end position="259"/>
    </location>
</feature>
<organism evidence="2 3">
    <name type="scientific">Streptomyces genisteinicus</name>
    <dbReference type="NCBI Taxonomy" id="2768068"/>
    <lineage>
        <taxon>Bacteria</taxon>
        <taxon>Bacillati</taxon>
        <taxon>Actinomycetota</taxon>
        <taxon>Actinomycetes</taxon>
        <taxon>Kitasatosporales</taxon>
        <taxon>Streptomycetaceae</taxon>
        <taxon>Streptomyces</taxon>
    </lineage>
</organism>
<keyword evidence="3" id="KW-1185">Reference proteome</keyword>
<sequence>MTTHLSAPPAGHRLTLPRVLRSEWHKLWTVRSTWITLLSSSLLTLGVGITMGATYESGGGDGDVDTVLLSLIGLQFAHVALGVLGILVTAGEYATGMIRATVTAVPGRLPVLWTKAAVYAAVTLAVTTATAFVTFAAAQLFFEGTDQQAAFGDPGVLRALTGSSAAVTLLGLVALGLGALLRSVPGAIGAFIGGVMVLPEVVGMLPYDIVHDALEYFPDSATTILLSADPVPGAPSPAEALIAMVLWAAAALGAAALRLRRSDV</sequence>
<dbReference type="Proteomes" id="UP000516230">
    <property type="component" value="Chromosome"/>
</dbReference>
<dbReference type="AlphaFoldDB" id="A0A7H0HU32"/>
<protein>
    <submittedName>
        <fullName evidence="2">ABC transporter permease</fullName>
    </submittedName>
</protein>
<dbReference type="RefSeq" id="WP_187741195.1">
    <property type="nucleotide sequence ID" value="NZ_CP060825.1"/>
</dbReference>
<keyword evidence="1" id="KW-0472">Membrane</keyword>
<name>A0A7H0HU32_9ACTN</name>
<accession>A0A7H0HU32</accession>